<keyword evidence="4 7" id="KW-1133">Transmembrane helix</keyword>
<evidence type="ECO:0000256" key="3">
    <source>
        <dbReference type="ARBA" id="ARBA00022692"/>
    </source>
</evidence>
<keyword evidence="5 7" id="KW-0472">Membrane</keyword>
<dbReference type="EMBL" id="SEKV01000127">
    <property type="protein sequence ID" value="TFY63533.1"/>
    <property type="molecule type" value="Genomic_DNA"/>
</dbReference>
<sequence length="560" mass="59861">MARSLGFEFVPRMQNQATSDAIELARLGYKQEFKRAFSPLHVFGLVFSIFGLFSSISSVLVYALPYGGPVAMVWGWGVCSFFLLLVTMSLAELGSAAPTSGGLYYWSFKFASPRWRRLISWIVGYSNTIGLVAGVASTEWGCAVQLMAAVSIGSGQTWSATTGQTYAVFLLLLLLHAATTSLSTSIIAHLQTVYVVLNIVLCLAIIIALPIATPAEFKNSASYAFTGFVNYSGWTDGFAFVLSFLAPLWTICMIVFTTRRVIADPNAAGFDSALHISEETHNARFAVPLGLVGATALAGVMGWAINAVLAFNMGKDIDGLLDSPIGQPMAAILLNSLGQKGMLAIWSIVVAVQYMVGTSCLVASSRQTFAFARDGGLPFSRFLYRVHPRTQTPITCAFAVAFSSALLGLLAFAGDAATSALFELGVVGLYIAYIVPIACRFAGGKAWVPGPFNLGKLGLPVAAVALLWMIFSIIILIFPSSPAPDAPNMNYTVVVLAAWLALCLGYYYMPVYGGVYWFKGPIANVDVDEGKQAESEDLGKEGIRASTSSVDEKSEAVTVF</sequence>
<reference evidence="8 9" key="1">
    <citation type="submission" date="2019-01" db="EMBL/GenBank/DDBJ databases">
        <title>Genome sequencing of the rare red list fungi Fomitopsis rosea.</title>
        <authorList>
            <person name="Buettner E."/>
            <person name="Kellner H."/>
        </authorList>
    </citation>
    <scope>NUCLEOTIDE SEQUENCE [LARGE SCALE GENOMIC DNA]</scope>
    <source>
        <strain evidence="8 9">DSM 105464</strain>
    </source>
</reference>
<dbReference type="PIRSF" id="PIRSF006060">
    <property type="entry name" value="AA_transporter"/>
    <property type="match status" value="1"/>
</dbReference>
<feature type="compositionally biased region" description="Basic and acidic residues" evidence="6">
    <location>
        <begin position="550"/>
        <end position="560"/>
    </location>
</feature>
<dbReference type="GO" id="GO:0006865">
    <property type="term" value="P:amino acid transport"/>
    <property type="evidence" value="ECO:0007669"/>
    <property type="project" value="InterPro"/>
</dbReference>
<feature type="transmembrane region" description="Helical" evidence="7">
    <location>
        <begin position="343"/>
        <end position="363"/>
    </location>
</feature>
<feature type="transmembrane region" description="Helical" evidence="7">
    <location>
        <begin position="74"/>
        <end position="97"/>
    </location>
</feature>
<feature type="transmembrane region" description="Helical" evidence="7">
    <location>
        <begin position="118"/>
        <end position="137"/>
    </location>
</feature>
<evidence type="ECO:0000256" key="2">
    <source>
        <dbReference type="ARBA" id="ARBA00022448"/>
    </source>
</evidence>
<dbReference type="PANTHER" id="PTHR45649:SF6">
    <property type="entry name" value="GABA-SPECIFIC PERMEASE"/>
    <property type="match status" value="1"/>
</dbReference>
<dbReference type="Pfam" id="PF13520">
    <property type="entry name" value="AA_permease_2"/>
    <property type="match status" value="1"/>
</dbReference>
<dbReference type="GO" id="GO:0022857">
    <property type="term" value="F:transmembrane transporter activity"/>
    <property type="evidence" value="ECO:0007669"/>
    <property type="project" value="InterPro"/>
</dbReference>
<evidence type="ECO:0000256" key="6">
    <source>
        <dbReference type="SAM" id="MobiDB-lite"/>
    </source>
</evidence>
<dbReference type="Gene3D" id="1.20.1740.10">
    <property type="entry name" value="Amino acid/polyamine transporter I"/>
    <property type="match status" value="1"/>
</dbReference>
<dbReference type="InterPro" id="IPR002293">
    <property type="entry name" value="AA/rel_permease1"/>
</dbReference>
<feature type="region of interest" description="Disordered" evidence="6">
    <location>
        <begin position="533"/>
        <end position="560"/>
    </location>
</feature>
<evidence type="ECO:0000256" key="1">
    <source>
        <dbReference type="ARBA" id="ARBA00004141"/>
    </source>
</evidence>
<dbReference type="PROSITE" id="PS00218">
    <property type="entry name" value="AMINO_ACID_PERMEASE_1"/>
    <property type="match status" value="1"/>
</dbReference>
<evidence type="ECO:0000256" key="4">
    <source>
        <dbReference type="ARBA" id="ARBA00022989"/>
    </source>
</evidence>
<comment type="subcellular location">
    <subcellularLocation>
        <location evidence="1">Membrane</location>
        <topology evidence="1">Multi-pass membrane protein</topology>
    </subcellularLocation>
</comment>
<feature type="transmembrane region" description="Helical" evidence="7">
    <location>
        <begin position="195"/>
        <end position="217"/>
    </location>
</feature>
<feature type="transmembrane region" description="Helical" evidence="7">
    <location>
        <begin position="166"/>
        <end position="188"/>
    </location>
</feature>
<name>A0A4Y9YPA8_9APHY</name>
<evidence type="ECO:0000256" key="5">
    <source>
        <dbReference type="ARBA" id="ARBA00023136"/>
    </source>
</evidence>
<feature type="transmembrane region" description="Helical" evidence="7">
    <location>
        <begin position="285"/>
        <end position="305"/>
    </location>
</feature>
<evidence type="ECO:0000313" key="8">
    <source>
        <dbReference type="EMBL" id="TFY63533.1"/>
    </source>
</evidence>
<dbReference type="Proteomes" id="UP000298390">
    <property type="component" value="Unassembled WGS sequence"/>
</dbReference>
<dbReference type="STRING" id="34475.A0A4Y9YPA8"/>
<feature type="transmembrane region" description="Helical" evidence="7">
    <location>
        <begin position="394"/>
        <end position="414"/>
    </location>
</feature>
<feature type="transmembrane region" description="Helical" evidence="7">
    <location>
        <begin position="490"/>
        <end position="509"/>
    </location>
</feature>
<accession>A0A4Y9YPA8</accession>
<proteinExistence type="predicted"/>
<evidence type="ECO:0000313" key="9">
    <source>
        <dbReference type="Proteomes" id="UP000298390"/>
    </source>
</evidence>
<evidence type="ECO:0000256" key="7">
    <source>
        <dbReference type="SAM" id="Phobius"/>
    </source>
</evidence>
<feature type="transmembrane region" description="Helical" evidence="7">
    <location>
        <begin position="237"/>
        <end position="256"/>
    </location>
</feature>
<organism evidence="8 9">
    <name type="scientific">Rhodofomes roseus</name>
    <dbReference type="NCBI Taxonomy" id="34475"/>
    <lineage>
        <taxon>Eukaryota</taxon>
        <taxon>Fungi</taxon>
        <taxon>Dikarya</taxon>
        <taxon>Basidiomycota</taxon>
        <taxon>Agaricomycotina</taxon>
        <taxon>Agaricomycetes</taxon>
        <taxon>Polyporales</taxon>
        <taxon>Rhodofomes</taxon>
    </lineage>
</organism>
<dbReference type="InterPro" id="IPR004840">
    <property type="entry name" value="Amino_acid_permease_CS"/>
</dbReference>
<keyword evidence="2" id="KW-0813">Transport</keyword>
<comment type="caution">
    <text evidence="8">The sequence shown here is derived from an EMBL/GenBank/DDBJ whole genome shotgun (WGS) entry which is preliminary data.</text>
</comment>
<dbReference type="AlphaFoldDB" id="A0A4Y9YPA8"/>
<keyword evidence="3 7" id="KW-0812">Transmembrane</keyword>
<dbReference type="PANTHER" id="PTHR45649">
    <property type="entry name" value="AMINO-ACID PERMEASE BAT1"/>
    <property type="match status" value="1"/>
</dbReference>
<feature type="transmembrane region" description="Helical" evidence="7">
    <location>
        <begin position="40"/>
        <end position="62"/>
    </location>
</feature>
<evidence type="ECO:0008006" key="10">
    <source>
        <dbReference type="Google" id="ProtNLM"/>
    </source>
</evidence>
<feature type="transmembrane region" description="Helical" evidence="7">
    <location>
        <begin position="454"/>
        <end position="478"/>
    </location>
</feature>
<feature type="compositionally biased region" description="Basic and acidic residues" evidence="6">
    <location>
        <begin position="533"/>
        <end position="543"/>
    </location>
</feature>
<feature type="transmembrane region" description="Helical" evidence="7">
    <location>
        <begin position="420"/>
        <end position="442"/>
    </location>
</feature>
<dbReference type="GO" id="GO:0016020">
    <property type="term" value="C:membrane"/>
    <property type="evidence" value="ECO:0007669"/>
    <property type="project" value="UniProtKB-SubCell"/>
</dbReference>
<gene>
    <name evidence="8" type="ORF">EVJ58_g3195</name>
</gene>
<protein>
    <recommendedName>
        <fullName evidence="10">Amino acid/polyamine/organocation transporter (APC superfamily)</fullName>
    </recommendedName>
</protein>